<dbReference type="AlphaFoldDB" id="A0AA44F2Q3"/>
<dbReference type="Proteomes" id="UP000702952">
    <property type="component" value="Unassembled WGS sequence"/>
</dbReference>
<keyword evidence="2" id="KW-0812">Transmembrane</keyword>
<evidence type="ECO:0000313" key="3">
    <source>
        <dbReference type="EMBL" id="NTC27800.1"/>
    </source>
</evidence>
<feature type="coiled-coil region" evidence="1">
    <location>
        <begin position="228"/>
        <end position="255"/>
    </location>
</feature>
<keyword evidence="2" id="KW-0472">Membrane</keyword>
<evidence type="ECO:0000256" key="2">
    <source>
        <dbReference type="SAM" id="Phobius"/>
    </source>
</evidence>
<dbReference type="RefSeq" id="WP_141682333.1">
    <property type="nucleotide sequence ID" value="NZ_CP123839.1"/>
</dbReference>
<keyword evidence="1" id="KW-0175">Coiled coil</keyword>
<keyword evidence="2" id="KW-1133">Transmembrane helix</keyword>
<evidence type="ECO:0000313" key="4">
    <source>
        <dbReference type="Proteomes" id="UP000702952"/>
    </source>
</evidence>
<sequence length="420" mass="46607">MAPQNESSNGPVSGLEASRVISQRLTSSARKLRFSTSSRSSLFKAVGLRPRLSDRLFTATVLLFAVLLFAIPNVTALLYYGIFASDQYESETRFTVRSSTPALGRDQIARVTGVPSAKIVQDTQIVTNFINSHEMIDMLRDRNIDLQKLFGSADIDWWARLPGDATAEETREYWAHMVTATVNASSGIVTVKARAFAARDAAVLVSEIVKASEVIVNQVNDRIWKDVIATAETSLENAKQQLQKARETVASTRNREGVLSVSNSSQIISTLIGTIENERLNLQQQYNSRIAVVSADSPQMRVLQREISSKEQQLSELNAQLAGIGSERSLADVSQDLSQLELAQNLAEQQFSSSVRTLEQVRFISKQQLLYLDSFLAPRVPDEANYPKRLLWISLTAIASLITWATATSLLYFARSRLMQ</sequence>
<evidence type="ECO:0000256" key="1">
    <source>
        <dbReference type="SAM" id="Coils"/>
    </source>
</evidence>
<feature type="transmembrane region" description="Helical" evidence="2">
    <location>
        <begin position="56"/>
        <end position="82"/>
    </location>
</feature>
<dbReference type="GO" id="GO:0005886">
    <property type="term" value="C:plasma membrane"/>
    <property type="evidence" value="ECO:0007669"/>
    <property type="project" value="TreeGrafter"/>
</dbReference>
<dbReference type="PANTHER" id="PTHR32309:SF13">
    <property type="entry name" value="FERRIC ENTEROBACTIN TRANSPORT PROTEIN FEPE"/>
    <property type="match status" value="1"/>
</dbReference>
<dbReference type="InterPro" id="IPR050445">
    <property type="entry name" value="Bact_polysacc_biosynth/exp"/>
</dbReference>
<dbReference type="GO" id="GO:0004713">
    <property type="term" value="F:protein tyrosine kinase activity"/>
    <property type="evidence" value="ECO:0007669"/>
    <property type="project" value="TreeGrafter"/>
</dbReference>
<feature type="coiled-coil region" evidence="1">
    <location>
        <begin position="300"/>
        <end position="350"/>
    </location>
</feature>
<feature type="transmembrane region" description="Helical" evidence="2">
    <location>
        <begin position="390"/>
        <end position="414"/>
    </location>
</feature>
<proteinExistence type="predicted"/>
<reference evidence="3" key="1">
    <citation type="journal article" date="2020" name="Science">
        <title>Unexpected conservation and global transmission of agrobacterial virulence plasmids.</title>
        <authorList>
            <person name="Weisberg A.J."/>
            <person name="Davis E.W. 2nd"/>
            <person name="Tabima J."/>
            <person name="Belcher M.S."/>
            <person name="Miller M."/>
            <person name="Kuo C.H."/>
            <person name="Loper J.E."/>
            <person name="Grunwald N.J."/>
            <person name="Putnam M.L."/>
            <person name="Chang J.H."/>
        </authorList>
    </citation>
    <scope>NUCLEOTIDE SEQUENCE</scope>
    <source>
        <strain evidence="3">17-1853-1a</strain>
    </source>
</reference>
<organism evidence="3 4">
    <name type="scientific">Agrobacterium tumefaciens</name>
    <dbReference type="NCBI Taxonomy" id="358"/>
    <lineage>
        <taxon>Bacteria</taxon>
        <taxon>Pseudomonadati</taxon>
        <taxon>Pseudomonadota</taxon>
        <taxon>Alphaproteobacteria</taxon>
        <taxon>Hyphomicrobiales</taxon>
        <taxon>Rhizobiaceae</taxon>
        <taxon>Rhizobium/Agrobacterium group</taxon>
        <taxon>Agrobacterium</taxon>
        <taxon>Agrobacterium tumefaciens complex</taxon>
    </lineage>
</organism>
<gene>
    <name evidence="3" type="ORF">G6M46_06420</name>
</gene>
<protein>
    <submittedName>
        <fullName evidence="3">Capsule biosynthesis protein</fullName>
    </submittedName>
</protein>
<accession>A0AA44F2Q3</accession>
<dbReference type="EMBL" id="JAAMAY010000006">
    <property type="protein sequence ID" value="NTC27800.1"/>
    <property type="molecule type" value="Genomic_DNA"/>
</dbReference>
<name>A0AA44F2Q3_AGRTU</name>
<comment type="caution">
    <text evidence="3">The sequence shown here is derived from an EMBL/GenBank/DDBJ whole genome shotgun (WGS) entry which is preliminary data.</text>
</comment>
<dbReference type="PANTHER" id="PTHR32309">
    <property type="entry name" value="TYROSINE-PROTEIN KINASE"/>
    <property type="match status" value="1"/>
</dbReference>